<dbReference type="AlphaFoldDB" id="F6D6B4"/>
<dbReference type="GO" id="GO:0016829">
    <property type="term" value="F:lyase activity"/>
    <property type="evidence" value="ECO:0007669"/>
    <property type="project" value="UniProtKB-KW"/>
</dbReference>
<dbReference type="RefSeq" id="WP_013826434.1">
    <property type="nucleotide sequence ID" value="NC_015574.1"/>
</dbReference>
<proteinExistence type="predicted"/>
<dbReference type="Proteomes" id="UP000009231">
    <property type="component" value="Chromosome"/>
</dbReference>
<sequence>MEQYNSAFEPDIDDMREKKDVNGLIKALKNDDLLIRKNASIALKKVGDERAVEPLIKSLRYEKWQDEYIILSTVRENSAEAIGIIGDKRAVEPLINALFEDVDENVRWKAAYALGSISDKSAVKPLIEALNDARWVVRGHVANALGNIGDKSAVEPLISALNDEDWHVRKYAAVALGNMGDERAISYLVKALEDEDEDVRSRSIVALGNMGDTAIEPLINAFEDGNWCVKGKIAEIFGNTNDERSVGLLINALNGKNKKGTNKYVRGKAAEALGKIGDQRAVEPLIKALDEKYIYVRLKAEDALERIRSAGKVFWIMHYDDGEISFDYPTSWEVVEHMDEKKIIKGSCANSALTFSINRLEDVSDVSQEEFSEILKNVFLIQNSKILSSTTFKANGMDAYLLLGENPHVSMTKIMIIAFKKHDLLYYLWFSGEPGIFNTLNGDIDLIVESFRIHR</sequence>
<dbReference type="eggNOG" id="arCOG06468">
    <property type="taxonomic scope" value="Archaea"/>
</dbReference>
<protein>
    <submittedName>
        <fullName evidence="1">PBS lyase HEAT domain protein repeat-containing protein</fullName>
    </submittedName>
</protein>
<evidence type="ECO:0000313" key="1">
    <source>
        <dbReference type="EMBL" id="AEG18935.1"/>
    </source>
</evidence>
<dbReference type="EMBL" id="CP002772">
    <property type="protein sequence ID" value="AEG18935.1"/>
    <property type="molecule type" value="Genomic_DNA"/>
</dbReference>
<keyword evidence="2" id="KW-1185">Reference proteome</keyword>
<dbReference type="PANTHER" id="PTHR12697:SF5">
    <property type="entry name" value="DEOXYHYPUSINE HYDROXYLASE"/>
    <property type="match status" value="1"/>
</dbReference>
<dbReference type="OrthoDB" id="10495at2157"/>
<dbReference type="PANTHER" id="PTHR12697">
    <property type="entry name" value="PBS LYASE HEAT-LIKE PROTEIN"/>
    <property type="match status" value="1"/>
</dbReference>
<dbReference type="InterPro" id="IPR016024">
    <property type="entry name" value="ARM-type_fold"/>
</dbReference>
<dbReference type="GO" id="GO:0016491">
    <property type="term" value="F:oxidoreductase activity"/>
    <property type="evidence" value="ECO:0007669"/>
    <property type="project" value="TreeGrafter"/>
</dbReference>
<dbReference type="InterPro" id="IPR004155">
    <property type="entry name" value="PBS_lyase_HEAT"/>
</dbReference>
<dbReference type="SUPFAM" id="SSF48371">
    <property type="entry name" value="ARM repeat"/>
    <property type="match status" value="3"/>
</dbReference>
<dbReference type="Pfam" id="PF13646">
    <property type="entry name" value="HEAT_2"/>
    <property type="match status" value="2"/>
</dbReference>
<organism evidence="1 2">
    <name type="scientific">Methanobacterium paludis (strain DSM 25820 / JCM 18151 / SWAN1)</name>
    <dbReference type="NCBI Taxonomy" id="868131"/>
    <lineage>
        <taxon>Archaea</taxon>
        <taxon>Methanobacteriati</taxon>
        <taxon>Methanobacteriota</taxon>
        <taxon>Methanomada group</taxon>
        <taxon>Methanobacteria</taxon>
        <taxon>Methanobacteriales</taxon>
        <taxon>Methanobacteriaceae</taxon>
        <taxon>Methanobacterium</taxon>
    </lineage>
</organism>
<dbReference type="SMART" id="SM00185">
    <property type="entry name" value="ARM"/>
    <property type="match status" value="2"/>
</dbReference>
<gene>
    <name evidence="1" type="ordered locus">MSWAN_1926</name>
</gene>
<dbReference type="InterPro" id="IPR000225">
    <property type="entry name" value="Armadillo"/>
</dbReference>
<dbReference type="Pfam" id="PF03130">
    <property type="entry name" value="HEAT_PBS"/>
    <property type="match status" value="2"/>
</dbReference>
<accession>F6D6B4</accession>
<dbReference type="STRING" id="868131.MSWAN_1926"/>
<dbReference type="Gene3D" id="1.25.10.10">
    <property type="entry name" value="Leucine-rich Repeat Variant"/>
    <property type="match status" value="3"/>
</dbReference>
<dbReference type="KEGG" id="mew:MSWAN_1926"/>
<dbReference type="eggNOG" id="arCOG02966">
    <property type="taxonomic scope" value="Archaea"/>
</dbReference>
<dbReference type="GeneID" id="10669442"/>
<dbReference type="HOGENOM" id="CLU_609189_0_0_2"/>
<dbReference type="SMART" id="SM00567">
    <property type="entry name" value="EZ_HEAT"/>
    <property type="match status" value="8"/>
</dbReference>
<dbReference type="InterPro" id="IPR011989">
    <property type="entry name" value="ARM-like"/>
</dbReference>
<name>F6D6B4_METPW</name>
<reference evidence="1 2" key="1">
    <citation type="journal article" date="2014" name="Int. J. Syst. Evol. Microbiol.">
        <title>Methanobacterium paludis sp. nov. and a novel strain of Methanobacterium lacus isolated from northern peatlands.</title>
        <authorList>
            <person name="Cadillo-Quiroz H."/>
            <person name="Brauer S.L."/>
            <person name="Goodson N."/>
            <person name="Yavitt J.B."/>
            <person name="Zinder S.H."/>
        </authorList>
    </citation>
    <scope>NUCLEOTIDE SEQUENCE [LARGE SCALE GENOMIC DNA]</scope>
    <source>
        <strain evidence="2">DSM 25820 / JCM 18151 / SWAN1</strain>
    </source>
</reference>
<keyword evidence="1" id="KW-0456">Lyase</keyword>
<evidence type="ECO:0000313" key="2">
    <source>
        <dbReference type="Proteomes" id="UP000009231"/>
    </source>
</evidence>